<proteinExistence type="predicted"/>
<dbReference type="GO" id="GO:0001401">
    <property type="term" value="C:SAM complex"/>
    <property type="evidence" value="ECO:0007669"/>
    <property type="project" value="InterPro"/>
</dbReference>
<name>A0A6J3RFJ9_TURTR</name>
<sequence>MAAPMELFCWSGGWGLPSVDLDSLAVLTYARFTGAPLKVHKITNPWRSPSGTLPALQTSHGEVISVPHKIITHLRKEKYNADYDLSARQGADTLAFMSLLEEKLLPVLVSVPRPPSMGGQWGRGSGIHTDTPPHPPHRLGAAWGPEAHPGSGRCTGSDLLLPSYTPNPDTYFLGRRQELCGSNPEVVRRGYALSPQLLPAWPHAAAVRGAAAAAVWGAQARGGGRAGEGGTSGTGGCCMRGAPRAMARSGSAWQGRWHCSRSRKLTWCPPIAVPGSSGMPDPSLSAPGLSEILLWRCLRCHLHARHQQTQRLRRSHIGAGTRSYPCWRGWQPWRVMPCSVALSPSSGHHLPGPHAHGPWAWLRRLKRNDLSSCSQD</sequence>
<keyword evidence="5" id="KW-0496">Mitochondrion</keyword>
<evidence type="ECO:0000256" key="2">
    <source>
        <dbReference type="ARBA" id="ARBA00022448"/>
    </source>
</evidence>
<dbReference type="InterPro" id="IPR050931">
    <property type="entry name" value="Mito_Protein_Transport_Metaxin"/>
</dbReference>
<dbReference type="GO" id="GO:0007005">
    <property type="term" value="P:mitochondrion organization"/>
    <property type="evidence" value="ECO:0007669"/>
    <property type="project" value="TreeGrafter"/>
</dbReference>
<feature type="domain" description="Mitochondrial outer membrane transport complex Sam37/metaxin N-terminal" evidence="7">
    <location>
        <begin position="23"/>
        <end position="108"/>
    </location>
</feature>
<protein>
    <submittedName>
        <fullName evidence="9">Metaxin-1 isoform X1</fullName>
    </submittedName>
</protein>
<keyword evidence="3" id="KW-1000">Mitochondrion outer membrane</keyword>
<dbReference type="AlphaFoldDB" id="A0A6J3RFJ9"/>
<dbReference type="CTD" id="4580"/>
<evidence type="ECO:0000256" key="6">
    <source>
        <dbReference type="ARBA" id="ARBA00023136"/>
    </source>
</evidence>
<dbReference type="Pfam" id="PF10568">
    <property type="entry name" value="Tom37"/>
    <property type="match status" value="1"/>
</dbReference>
<dbReference type="CDD" id="cd03078">
    <property type="entry name" value="GST_N_Metaxin1_like"/>
    <property type="match status" value="1"/>
</dbReference>
<evidence type="ECO:0000256" key="4">
    <source>
        <dbReference type="ARBA" id="ARBA00022927"/>
    </source>
</evidence>
<dbReference type="GO" id="GO:0015031">
    <property type="term" value="P:protein transport"/>
    <property type="evidence" value="ECO:0007669"/>
    <property type="project" value="UniProtKB-KW"/>
</dbReference>
<gene>
    <name evidence="9" type="primary">MTX1</name>
</gene>
<evidence type="ECO:0000313" key="8">
    <source>
        <dbReference type="Proteomes" id="UP000245320"/>
    </source>
</evidence>
<keyword evidence="4" id="KW-0653">Protein transport</keyword>
<dbReference type="Proteomes" id="UP000245320">
    <property type="component" value="Chromosome 1"/>
</dbReference>
<dbReference type="InterPro" id="IPR019564">
    <property type="entry name" value="Sam37/metaxin_N"/>
</dbReference>
<keyword evidence="8" id="KW-1185">Reference proteome</keyword>
<dbReference type="RefSeq" id="XP_033713541.1">
    <property type="nucleotide sequence ID" value="XM_033857650.1"/>
</dbReference>
<evidence type="ECO:0000256" key="5">
    <source>
        <dbReference type="ARBA" id="ARBA00023128"/>
    </source>
</evidence>
<keyword evidence="6" id="KW-0472">Membrane</keyword>
<keyword evidence="2" id="KW-0813">Transport</keyword>
<reference evidence="9" key="1">
    <citation type="submission" date="2025-08" db="UniProtKB">
        <authorList>
            <consortium name="RefSeq"/>
        </authorList>
    </citation>
    <scope>IDENTIFICATION</scope>
    <source>
        <tissue evidence="9">Spleen</tissue>
    </source>
</reference>
<evidence type="ECO:0000256" key="3">
    <source>
        <dbReference type="ARBA" id="ARBA00022787"/>
    </source>
</evidence>
<dbReference type="PANTHER" id="PTHR12289">
    <property type="entry name" value="METAXIN RELATED"/>
    <property type="match status" value="1"/>
</dbReference>
<dbReference type="PANTHER" id="PTHR12289:SF34">
    <property type="entry name" value="METAXIN-1"/>
    <property type="match status" value="1"/>
</dbReference>
<organism evidence="8 9">
    <name type="scientific">Tursiops truncatus</name>
    <name type="common">Atlantic bottle-nosed dolphin</name>
    <name type="synonym">Delphinus truncatus</name>
    <dbReference type="NCBI Taxonomy" id="9739"/>
    <lineage>
        <taxon>Eukaryota</taxon>
        <taxon>Metazoa</taxon>
        <taxon>Chordata</taxon>
        <taxon>Craniata</taxon>
        <taxon>Vertebrata</taxon>
        <taxon>Euteleostomi</taxon>
        <taxon>Mammalia</taxon>
        <taxon>Eutheria</taxon>
        <taxon>Laurasiatheria</taxon>
        <taxon>Artiodactyla</taxon>
        <taxon>Whippomorpha</taxon>
        <taxon>Cetacea</taxon>
        <taxon>Odontoceti</taxon>
        <taxon>Delphinidae</taxon>
        <taxon>Tursiops</taxon>
    </lineage>
</organism>
<accession>A0A6J3RFJ9</accession>
<evidence type="ECO:0000256" key="1">
    <source>
        <dbReference type="ARBA" id="ARBA00004294"/>
    </source>
</evidence>
<evidence type="ECO:0000259" key="7">
    <source>
        <dbReference type="Pfam" id="PF10568"/>
    </source>
</evidence>
<comment type="subcellular location">
    <subcellularLocation>
        <location evidence="1">Mitochondrion outer membrane</location>
    </subcellularLocation>
</comment>
<evidence type="ECO:0000313" key="9">
    <source>
        <dbReference type="RefSeq" id="XP_033713541.1"/>
    </source>
</evidence>